<evidence type="ECO:0000313" key="2">
    <source>
        <dbReference type="Proteomes" id="UP000828390"/>
    </source>
</evidence>
<organism evidence="1 2">
    <name type="scientific">Dreissena polymorpha</name>
    <name type="common">Zebra mussel</name>
    <name type="synonym">Mytilus polymorpha</name>
    <dbReference type="NCBI Taxonomy" id="45954"/>
    <lineage>
        <taxon>Eukaryota</taxon>
        <taxon>Metazoa</taxon>
        <taxon>Spiralia</taxon>
        <taxon>Lophotrochozoa</taxon>
        <taxon>Mollusca</taxon>
        <taxon>Bivalvia</taxon>
        <taxon>Autobranchia</taxon>
        <taxon>Heteroconchia</taxon>
        <taxon>Euheterodonta</taxon>
        <taxon>Imparidentia</taxon>
        <taxon>Neoheterodontei</taxon>
        <taxon>Myida</taxon>
        <taxon>Dreissenoidea</taxon>
        <taxon>Dreissenidae</taxon>
        <taxon>Dreissena</taxon>
    </lineage>
</organism>
<reference evidence="1" key="1">
    <citation type="journal article" date="2019" name="bioRxiv">
        <title>The Genome of the Zebra Mussel, Dreissena polymorpha: A Resource for Invasive Species Research.</title>
        <authorList>
            <person name="McCartney M.A."/>
            <person name="Auch B."/>
            <person name="Kono T."/>
            <person name="Mallez S."/>
            <person name="Zhang Y."/>
            <person name="Obille A."/>
            <person name="Becker A."/>
            <person name="Abrahante J.E."/>
            <person name="Garbe J."/>
            <person name="Badalamenti J.P."/>
            <person name="Herman A."/>
            <person name="Mangelson H."/>
            <person name="Liachko I."/>
            <person name="Sullivan S."/>
            <person name="Sone E.D."/>
            <person name="Koren S."/>
            <person name="Silverstein K.A.T."/>
            <person name="Beckman K.B."/>
            <person name="Gohl D.M."/>
        </authorList>
    </citation>
    <scope>NUCLEOTIDE SEQUENCE</scope>
    <source>
        <strain evidence="1">Duluth1</strain>
        <tissue evidence="1">Whole animal</tissue>
    </source>
</reference>
<sequence length="110" mass="13350">MYSWTRKDAIVKYFKGESKRLVYWRIQEIGLLENPRDWSTGESKRLVYWRIQEIGLLENPRDWSTGESKRLVYWRIQEIGLLENPRDWFTVYSCLILTFHTEASLESIIF</sequence>
<name>A0A9D4MNH9_DREPO</name>
<keyword evidence="2" id="KW-1185">Reference proteome</keyword>
<comment type="caution">
    <text evidence="1">The sequence shown here is derived from an EMBL/GenBank/DDBJ whole genome shotgun (WGS) entry which is preliminary data.</text>
</comment>
<gene>
    <name evidence="1" type="ORF">DPMN_003479</name>
</gene>
<protein>
    <submittedName>
        <fullName evidence="1">Uncharacterized protein</fullName>
    </submittedName>
</protein>
<dbReference type="AlphaFoldDB" id="A0A9D4MNH9"/>
<reference evidence="1" key="2">
    <citation type="submission" date="2020-11" db="EMBL/GenBank/DDBJ databases">
        <authorList>
            <person name="McCartney M.A."/>
            <person name="Auch B."/>
            <person name="Kono T."/>
            <person name="Mallez S."/>
            <person name="Becker A."/>
            <person name="Gohl D.M."/>
            <person name="Silverstein K.A.T."/>
            <person name="Koren S."/>
            <person name="Bechman K.B."/>
            <person name="Herman A."/>
            <person name="Abrahante J.E."/>
            <person name="Garbe J."/>
        </authorList>
    </citation>
    <scope>NUCLEOTIDE SEQUENCE</scope>
    <source>
        <strain evidence="1">Duluth1</strain>
        <tissue evidence="1">Whole animal</tissue>
    </source>
</reference>
<dbReference type="EMBL" id="JAIWYP010000001">
    <property type="protein sequence ID" value="KAH3879576.1"/>
    <property type="molecule type" value="Genomic_DNA"/>
</dbReference>
<evidence type="ECO:0000313" key="1">
    <source>
        <dbReference type="EMBL" id="KAH3879576.1"/>
    </source>
</evidence>
<accession>A0A9D4MNH9</accession>
<proteinExistence type="predicted"/>
<dbReference type="Proteomes" id="UP000828390">
    <property type="component" value="Unassembled WGS sequence"/>
</dbReference>